<keyword evidence="9 10" id="KW-0472">Membrane</keyword>
<reference evidence="11 12" key="1">
    <citation type="submission" date="2016-10" db="EMBL/GenBank/DDBJ databases">
        <title>Description of Gloeomargarita lithophora gen. nov., sp. nov., a thylakoid-bearing basal-branching cyanobacterium with intracellular carbonates, and proposal for Gloeomargaritales ord. nov.</title>
        <authorList>
            <person name="Moreira D."/>
            <person name="Tavera R."/>
            <person name="Benzerara K."/>
            <person name="Skouri-Panet F."/>
            <person name="Couradeau E."/>
            <person name="Gerard E."/>
            <person name="Loussert C."/>
            <person name="Novelo E."/>
            <person name="Zivanovic Y."/>
            <person name="Lopez-Garcia P."/>
        </authorList>
    </citation>
    <scope>NUCLEOTIDE SEQUENCE [LARGE SCALE GENOMIC DNA]</scope>
    <source>
        <strain evidence="11 12">D10</strain>
    </source>
</reference>
<feature type="transmembrane region" description="Helical" evidence="10">
    <location>
        <begin position="182"/>
        <end position="204"/>
    </location>
</feature>
<dbReference type="NCBIfam" id="TIGR00933">
    <property type="entry name" value="2a38"/>
    <property type="match status" value="1"/>
</dbReference>
<evidence type="ECO:0000256" key="3">
    <source>
        <dbReference type="ARBA" id="ARBA00022475"/>
    </source>
</evidence>
<dbReference type="STRING" id="1188229.GlitD10_2801"/>
<accession>A0A1J0AGX0</accession>
<dbReference type="InterPro" id="IPR003445">
    <property type="entry name" value="Cat_transpt"/>
</dbReference>
<organism evidence="11 12">
    <name type="scientific">Gloeomargarita lithophora Alchichica-D10</name>
    <dbReference type="NCBI Taxonomy" id="1188229"/>
    <lineage>
        <taxon>Bacteria</taxon>
        <taxon>Bacillati</taxon>
        <taxon>Cyanobacteriota</taxon>
        <taxon>Cyanophyceae</taxon>
        <taxon>Gloeomargaritales</taxon>
        <taxon>Gloeomargaritaceae</taxon>
        <taxon>Gloeomargarita</taxon>
    </lineage>
</organism>
<keyword evidence="3" id="KW-1003">Cell membrane</keyword>
<feature type="transmembrane region" description="Helical" evidence="10">
    <location>
        <begin position="6"/>
        <end position="24"/>
    </location>
</feature>
<keyword evidence="5 10" id="KW-0812">Transmembrane</keyword>
<keyword evidence="7 10" id="KW-1133">Transmembrane helix</keyword>
<dbReference type="AlphaFoldDB" id="A0A1J0AGX0"/>
<proteinExistence type="predicted"/>
<sequence length="443" mass="47953">MTPARTICLGFLLVIGVGTLLLWLPLSTQAPGWNSLLTALFTSTSAVCVTGLSVVDVGTYYSFWGQLILVLLVQIGGLGYMTSMTLLMLLLGRRFRLKDKLAVQQALDQTGMGGVKNLLRSILIATAAIEVLGVLALLPIFTPKFGFWGGLWHSIFHSINSFNNAGFSLFANSFMNYFNSPLLVVTTTGLILLGGIGYQVLLEFYLRFTSKYPDRFAFSLNTKVAVSTTLVLLGMGTVAFWLIEANNPATLGGMNWGERVLAAWFQAVTPRTAGFNTIDIGQMTATGLFFTIVLMFIGASPGGTGGGIKTTTLRVLVRATRAILRGHEEVIIYEREIPPTLIYKAIGVLIGSMSLVLLILSLVSITETEQGFTFLQLFFEVVSAFATVGLSTGITGGLTLSGKLLIILTMYAGRVGVLLLMAALFREPRPLRTHYPEETFLVG</sequence>
<dbReference type="GO" id="GO:0015379">
    <property type="term" value="F:potassium:chloride symporter activity"/>
    <property type="evidence" value="ECO:0007669"/>
    <property type="project" value="InterPro"/>
</dbReference>
<feature type="transmembrane region" description="Helical" evidence="10">
    <location>
        <begin position="377"/>
        <end position="398"/>
    </location>
</feature>
<dbReference type="GO" id="GO:0005886">
    <property type="term" value="C:plasma membrane"/>
    <property type="evidence" value="ECO:0007669"/>
    <property type="project" value="UniProtKB-SubCell"/>
</dbReference>
<protein>
    <submittedName>
        <fullName evidence="11">TrkH family potassium uptake protein</fullName>
    </submittedName>
</protein>
<keyword evidence="4" id="KW-0633">Potassium transport</keyword>
<dbReference type="InterPro" id="IPR004772">
    <property type="entry name" value="TrkH"/>
</dbReference>
<evidence type="ECO:0000256" key="6">
    <source>
        <dbReference type="ARBA" id="ARBA00022958"/>
    </source>
</evidence>
<keyword evidence="2" id="KW-0813">Transport</keyword>
<evidence type="ECO:0000256" key="1">
    <source>
        <dbReference type="ARBA" id="ARBA00004651"/>
    </source>
</evidence>
<dbReference type="OrthoDB" id="9810952at2"/>
<evidence type="ECO:0000256" key="7">
    <source>
        <dbReference type="ARBA" id="ARBA00022989"/>
    </source>
</evidence>
<evidence type="ECO:0000313" key="11">
    <source>
        <dbReference type="EMBL" id="APB35144.1"/>
    </source>
</evidence>
<feature type="transmembrane region" description="Helical" evidence="10">
    <location>
        <begin position="341"/>
        <end position="365"/>
    </location>
</feature>
<evidence type="ECO:0000313" key="12">
    <source>
        <dbReference type="Proteomes" id="UP000180235"/>
    </source>
</evidence>
<dbReference type="EMBL" id="CP017675">
    <property type="protein sequence ID" value="APB35144.1"/>
    <property type="molecule type" value="Genomic_DNA"/>
</dbReference>
<evidence type="ECO:0000256" key="9">
    <source>
        <dbReference type="ARBA" id="ARBA00023136"/>
    </source>
</evidence>
<evidence type="ECO:0000256" key="5">
    <source>
        <dbReference type="ARBA" id="ARBA00022692"/>
    </source>
</evidence>
<keyword evidence="12" id="KW-1185">Reference proteome</keyword>
<evidence type="ECO:0000256" key="8">
    <source>
        <dbReference type="ARBA" id="ARBA00023065"/>
    </source>
</evidence>
<dbReference type="KEGG" id="glt:GlitD10_2801"/>
<dbReference type="Proteomes" id="UP000180235">
    <property type="component" value="Chromosome"/>
</dbReference>
<evidence type="ECO:0000256" key="10">
    <source>
        <dbReference type="SAM" id="Phobius"/>
    </source>
</evidence>
<feature type="transmembrane region" description="Helical" evidence="10">
    <location>
        <begin position="36"/>
        <end position="55"/>
    </location>
</feature>
<feature type="transmembrane region" description="Helical" evidence="10">
    <location>
        <begin position="404"/>
        <end position="425"/>
    </location>
</feature>
<feature type="transmembrane region" description="Helical" evidence="10">
    <location>
        <begin position="67"/>
        <end position="91"/>
    </location>
</feature>
<feature type="transmembrane region" description="Helical" evidence="10">
    <location>
        <begin position="224"/>
        <end position="243"/>
    </location>
</feature>
<dbReference type="Pfam" id="PF02386">
    <property type="entry name" value="TrkH"/>
    <property type="match status" value="1"/>
</dbReference>
<dbReference type="RefSeq" id="WP_071455480.1">
    <property type="nucleotide sequence ID" value="NZ_CP017675.1"/>
</dbReference>
<dbReference type="PANTHER" id="PTHR32024:SF1">
    <property type="entry name" value="KTR SYSTEM POTASSIUM UPTAKE PROTEIN B"/>
    <property type="match status" value="1"/>
</dbReference>
<keyword evidence="8" id="KW-0406">Ion transport</keyword>
<evidence type="ECO:0000256" key="2">
    <source>
        <dbReference type="ARBA" id="ARBA00022448"/>
    </source>
</evidence>
<keyword evidence="6" id="KW-0630">Potassium</keyword>
<name>A0A1J0AGX0_9CYAN</name>
<dbReference type="PANTHER" id="PTHR32024">
    <property type="entry name" value="TRK SYSTEM POTASSIUM UPTAKE PROTEIN TRKG-RELATED"/>
    <property type="match status" value="1"/>
</dbReference>
<comment type="subcellular location">
    <subcellularLocation>
        <location evidence="1">Cell membrane</location>
        <topology evidence="1">Multi-pass membrane protein</topology>
    </subcellularLocation>
</comment>
<gene>
    <name evidence="11" type="primary">trkH</name>
    <name evidence="11" type="ORF">GlitD10_2801</name>
</gene>
<evidence type="ECO:0000256" key="4">
    <source>
        <dbReference type="ARBA" id="ARBA00022538"/>
    </source>
</evidence>
<feature type="transmembrane region" description="Helical" evidence="10">
    <location>
        <begin position="122"/>
        <end position="142"/>
    </location>
</feature>